<dbReference type="Proteomes" id="UP001225356">
    <property type="component" value="Unassembled WGS sequence"/>
</dbReference>
<feature type="compositionally biased region" description="Polar residues" evidence="1">
    <location>
        <begin position="41"/>
        <end position="52"/>
    </location>
</feature>
<accession>A0ABT9QF49</accession>
<dbReference type="EMBL" id="JAUSQU010000001">
    <property type="protein sequence ID" value="MDP9845000.1"/>
    <property type="molecule type" value="Genomic_DNA"/>
</dbReference>
<feature type="region of interest" description="Disordered" evidence="1">
    <location>
        <begin position="1"/>
        <end position="87"/>
    </location>
</feature>
<evidence type="ECO:0000313" key="3">
    <source>
        <dbReference type="Proteomes" id="UP001225356"/>
    </source>
</evidence>
<proteinExistence type="predicted"/>
<feature type="compositionally biased region" description="Pro residues" evidence="1">
    <location>
        <begin position="1"/>
        <end position="11"/>
    </location>
</feature>
<evidence type="ECO:0000313" key="2">
    <source>
        <dbReference type="EMBL" id="MDP9845000.1"/>
    </source>
</evidence>
<sequence length="87" mass="8762">MAATRPPPAPQPRRRVGPGMPYNTAAADPGATCAGVPIPRTVTTVGAGQDASTGDHRPTRGLSDDGPTPSGLPRLSAPGRARKALGR</sequence>
<comment type="caution">
    <text evidence="2">The sequence shown here is derived from an EMBL/GenBank/DDBJ whole genome shotgun (WGS) entry which is preliminary data.</text>
</comment>
<protein>
    <submittedName>
        <fullName evidence="2">Uncharacterized protein</fullName>
    </submittedName>
</protein>
<organism evidence="2 3">
    <name type="scientific">Streptosporangium lutulentum</name>
    <dbReference type="NCBI Taxonomy" id="1461250"/>
    <lineage>
        <taxon>Bacteria</taxon>
        <taxon>Bacillati</taxon>
        <taxon>Actinomycetota</taxon>
        <taxon>Actinomycetes</taxon>
        <taxon>Streptosporangiales</taxon>
        <taxon>Streptosporangiaceae</taxon>
        <taxon>Streptosporangium</taxon>
    </lineage>
</organism>
<keyword evidence="3" id="KW-1185">Reference proteome</keyword>
<evidence type="ECO:0000256" key="1">
    <source>
        <dbReference type="SAM" id="MobiDB-lite"/>
    </source>
</evidence>
<gene>
    <name evidence="2" type="ORF">J2853_004211</name>
</gene>
<name>A0ABT9QF49_9ACTN</name>
<reference evidence="2 3" key="1">
    <citation type="submission" date="2023-07" db="EMBL/GenBank/DDBJ databases">
        <title>Sequencing the genomes of 1000 actinobacteria strains.</title>
        <authorList>
            <person name="Klenk H.-P."/>
        </authorList>
    </citation>
    <scope>NUCLEOTIDE SEQUENCE [LARGE SCALE GENOMIC DNA]</scope>
    <source>
        <strain evidence="2 3">DSM 46740</strain>
    </source>
</reference>